<dbReference type="AlphaFoldDB" id="A0A2N5UPA2"/>
<accession>A0A2N5UPA2</accession>
<feature type="compositionally biased region" description="Basic and acidic residues" evidence="1">
    <location>
        <begin position="108"/>
        <end position="122"/>
    </location>
</feature>
<evidence type="ECO:0000313" key="3">
    <source>
        <dbReference type="EMBL" id="PLW39466.1"/>
    </source>
</evidence>
<proteinExistence type="predicted"/>
<comment type="caution">
    <text evidence="3">The sequence shown here is derived from an EMBL/GenBank/DDBJ whole genome shotgun (WGS) entry which is preliminary data.</text>
</comment>
<name>A0A2N5UPA2_9BASI</name>
<dbReference type="Proteomes" id="UP000235392">
    <property type="component" value="Unassembled WGS sequence"/>
</dbReference>
<gene>
    <name evidence="3" type="ORF">PCASD_07999</name>
</gene>
<evidence type="ECO:0000313" key="4">
    <source>
        <dbReference type="Proteomes" id="UP000235392"/>
    </source>
</evidence>
<evidence type="ECO:0000256" key="1">
    <source>
        <dbReference type="SAM" id="MobiDB-lite"/>
    </source>
</evidence>
<sequence>MWHEVLKSYCLSLNQIPRNSSSISPWELVHGYKLPPNFLRTLGTGTVVLKFNRVKGKKFEEKGQEGILIGFNTLLNSYRILSRTGSVIKSKHVRFLKEKSTQFQTKDSDAFLPDLKESKSTKESATCEEPNADERHPHADSPSLDLAGTDNESNDSPDSSDEVAEILVPQSKQDIPPTRTLRDRSQLKPPEQFVNAANHYIDDRELNKQLMMTEEEFKDKFSNNHFIDNKGLDDKVKKFGSNPKTRHIDLKTKGIRQELKLKNIKITLIWTFNMLANALTKAAPKSSILNLIHTVDPNFNLPDLKSHQSQGV</sequence>
<feature type="domain" description="Retroviral polymerase SH3-like" evidence="2">
    <location>
        <begin position="53"/>
        <end position="107"/>
    </location>
</feature>
<dbReference type="EMBL" id="PGCI01000115">
    <property type="protein sequence ID" value="PLW39466.1"/>
    <property type="molecule type" value="Genomic_DNA"/>
</dbReference>
<reference evidence="3 4" key="1">
    <citation type="submission" date="2017-11" db="EMBL/GenBank/DDBJ databases">
        <title>De novo assembly and phasing of dikaryotic genomes from two isolates of Puccinia coronata f. sp. avenae, the causal agent of oat crown rust.</title>
        <authorList>
            <person name="Miller M.E."/>
            <person name="Zhang Y."/>
            <person name="Omidvar V."/>
            <person name="Sperschneider J."/>
            <person name="Schwessinger B."/>
            <person name="Raley C."/>
            <person name="Palmer J.M."/>
            <person name="Garnica D."/>
            <person name="Upadhyaya N."/>
            <person name="Rathjen J."/>
            <person name="Taylor J.M."/>
            <person name="Park R.F."/>
            <person name="Dodds P.N."/>
            <person name="Hirsch C.D."/>
            <person name="Kianian S.F."/>
            <person name="Figueroa M."/>
        </authorList>
    </citation>
    <scope>NUCLEOTIDE SEQUENCE [LARGE SCALE GENOMIC DNA]</scope>
    <source>
        <strain evidence="3">12SD80</strain>
    </source>
</reference>
<organism evidence="3 4">
    <name type="scientific">Puccinia coronata f. sp. avenae</name>
    <dbReference type="NCBI Taxonomy" id="200324"/>
    <lineage>
        <taxon>Eukaryota</taxon>
        <taxon>Fungi</taxon>
        <taxon>Dikarya</taxon>
        <taxon>Basidiomycota</taxon>
        <taxon>Pucciniomycotina</taxon>
        <taxon>Pucciniomycetes</taxon>
        <taxon>Pucciniales</taxon>
        <taxon>Pucciniaceae</taxon>
        <taxon>Puccinia</taxon>
    </lineage>
</organism>
<feature type="region of interest" description="Disordered" evidence="1">
    <location>
        <begin position="108"/>
        <end position="190"/>
    </location>
</feature>
<dbReference type="Pfam" id="PF25597">
    <property type="entry name" value="SH3_retrovirus"/>
    <property type="match status" value="1"/>
</dbReference>
<evidence type="ECO:0000259" key="2">
    <source>
        <dbReference type="Pfam" id="PF25597"/>
    </source>
</evidence>
<dbReference type="InterPro" id="IPR057670">
    <property type="entry name" value="SH3_retrovirus"/>
</dbReference>
<protein>
    <recommendedName>
        <fullName evidence="2">Retroviral polymerase SH3-like domain-containing protein</fullName>
    </recommendedName>
</protein>
<feature type="compositionally biased region" description="Acidic residues" evidence="1">
    <location>
        <begin position="152"/>
        <end position="164"/>
    </location>
</feature>